<dbReference type="Proteomes" id="UP000008206">
    <property type="component" value="Plasmid Cy782201"/>
</dbReference>
<evidence type="ECO:0000313" key="3">
    <source>
        <dbReference type="Proteomes" id="UP000008206"/>
    </source>
</evidence>
<feature type="transmembrane region" description="Helical" evidence="1">
    <location>
        <begin position="18"/>
        <end position="45"/>
    </location>
</feature>
<name>E0UL71_GLOV7</name>
<evidence type="ECO:0000313" key="2">
    <source>
        <dbReference type="EMBL" id="ADN17701.1"/>
    </source>
</evidence>
<proteinExistence type="predicted"/>
<dbReference type="OrthoDB" id="532747at2"/>
<protein>
    <submittedName>
        <fullName evidence="2">Uncharacterized protein</fullName>
    </submittedName>
</protein>
<reference evidence="3" key="1">
    <citation type="journal article" date="2011" name="MBio">
        <title>Novel metabolic attributes of the genus Cyanothece, comprising a group of unicellular nitrogen-fixing Cyanobacteria.</title>
        <authorList>
            <person name="Bandyopadhyay A."/>
            <person name="Elvitigala T."/>
            <person name="Welsh E."/>
            <person name="Stockel J."/>
            <person name="Liberton M."/>
            <person name="Min H."/>
            <person name="Sherman L.A."/>
            <person name="Pakrasi H.B."/>
        </authorList>
    </citation>
    <scope>NUCLEOTIDE SEQUENCE [LARGE SCALE GENOMIC DNA]</scope>
    <source>
        <strain evidence="3">PCC 7822</strain>
        <plasmid evidence="3">Cy782201</plasmid>
    </source>
</reference>
<dbReference type="HOGENOM" id="CLU_1297675_0_0_3"/>
<sequence length="257" mass="29362">MSCIFQLLKTWSLPSINIIFLLGLISACYSPSISIIPISSSVIFIKPLPEINSTETPNTEIISEAEGIYRSDRFGFEFNYSPDEVVIEETNQFNNKLLQSIRIKPIAENPKNSKEDSDKNLKYSFNICINVYNNFKNLSLNDWLISNKQFVQPHHFKFLTLAGQEALYSVFQSVMKPSPAFLESSSEIFEESTLASTNHLEKLYIDSSGLYEYQSIAIKSPNQKNIILISWDNSNFPNGNQLYYNSLQKIINSFSFN</sequence>
<keyword evidence="1" id="KW-1133">Transmembrane helix</keyword>
<keyword evidence="1" id="KW-0812">Transmembrane</keyword>
<geneLocation type="plasmid" evidence="2 3">
    <name>Cy782201</name>
</geneLocation>
<dbReference type="KEGG" id="cyj:Cyan7822_5847"/>
<evidence type="ECO:0000256" key="1">
    <source>
        <dbReference type="SAM" id="Phobius"/>
    </source>
</evidence>
<keyword evidence="2" id="KW-0614">Plasmid</keyword>
<dbReference type="AlphaFoldDB" id="E0UL71"/>
<organism evidence="2 3">
    <name type="scientific">Gloeothece verrucosa (strain PCC 7822)</name>
    <name type="common">Cyanothece sp. (strain PCC 7822)</name>
    <dbReference type="NCBI Taxonomy" id="497965"/>
    <lineage>
        <taxon>Bacteria</taxon>
        <taxon>Bacillati</taxon>
        <taxon>Cyanobacteriota</taxon>
        <taxon>Cyanophyceae</taxon>
        <taxon>Oscillatoriophycideae</taxon>
        <taxon>Chroococcales</taxon>
        <taxon>Aphanothecaceae</taxon>
        <taxon>Gloeothece</taxon>
        <taxon>Gloeothece verrucosa</taxon>
    </lineage>
</organism>
<keyword evidence="1" id="KW-0472">Membrane</keyword>
<accession>E0UL71</accession>
<keyword evidence="3" id="KW-1185">Reference proteome</keyword>
<dbReference type="RefSeq" id="WP_013334451.1">
    <property type="nucleotide sequence ID" value="NC_014533.1"/>
</dbReference>
<gene>
    <name evidence="2" type="ordered locus">Cyan7822_5847</name>
</gene>
<dbReference type="EMBL" id="CP002199">
    <property type="protein sequence ID" value="ADN17701.1"/>
    <property type="molecule type" value="Genomic_DNA"/>
</dbReference>